<evidence type="ECO:0000313" key="1">
    <source>
        <dbReference type="EMBL" id="ESA10856.1"/>
    </source>
</evidence>
<sequence length="57" mass="6685">MLRDSPRWSANIEVIKQRAMKEPGDGGIDLFGGLLGTIYFTFKRIINRIRHVYTRYL</sequence>
<dbReference type="HOGENOM" id="CLU_2997600_0_0_1"/>
<dbReference type="AlphaFoldDB" id="U9U5E6"/>
<reference evidence="1" key="1">
    <citation type="submission" date="2013-07" db="EMBL/GenBank/DDBJ databases">
        <title>The genome of an arbuscular mycorrhizal fungus provides insights into the evolution of the oldest plant symbiosis.</title>
        <authorList>
            <consortium name="DOE Joint Genome Institute"/>
            <person name="Tisserant E."/>
            <person name="Malbreil M."/>
            <person name="Kuo A."/>
            <person name="Kohler A."/>
            <person name="Symeonidi A."/>
            <person name="Balestrini R."/>
            <person name="Charron P."/>
            <person name="Duensing N."/>
            <person name="Frei-dit-Frey N."/>
            <person name="Gianinazzi-Pearson V."/>
            <person name="Gilbert B."/>
            <person name="Handa Y."/>
            <person name="Hijri M."/>
            <person name="Kaul R."/>
            <person name="Kawaguchi M."/>
            <person name="Krajinski F."/>
            <person name="Lammers P."/>
            <person name="Lapierre D."/>
            <person name="Masclaux F.G."/>
            <person name="Murat C."/>
            <person name="Morin E."/>
            <person name="Ndikumana S."/>
            <person name="Pagni M."/>
            <person name="Petitpierre D."/>
            <person name="Requena N."/>
            <person name="Rosikiewicz P."/>
            <person name="Riley R."/>
            <person name="Saito K."/>
            <person name="San Clemente H."/>
            <person name="Shapiro H."/>
            <person name="van Tuinen D."/>
            <person name="Becard G."/>
            <person name="Bonfante P."/>
            <person name="Paszkowski U."/>
            <person name="Shachar-Hill Y."/>
            <person name="Young J.P."/>
            <person name="Sanders I.R."/>
            <person name="Henrissat B."/>
            <person name="Rensing S.A."/>
            <person name="Grigoriev I.V."/>
            <person name="Corradi N."/>
            <person name="Roux C."/>
            <person name="Martin F."/>
        </authorList>
    </citation>
    <scope>NUCLEOTIDE SEQUENCE</scope>
    <source>
        <strain evidence="1">DAOM 197198</strain>
    </source>
</reference>
<protein>
    <submittedName>
        <fullName evidence="1">Uncharacterized protein</fullName>
    </submittedName>
</protein>
<organism evidence="1">
    <name type="scientific">Rhizophagus irregularis (strain DAOM 181602 / DAOM 197198 / MUCL 43194)</name>
    <name type="common">Arbuscular mycorrhizal fungus</name>
    <name type="synonym">Glomus intraradices</name>
    <dbReference type="NCBI Taxonomy" id="747089"/>
    <lineage>
        <taxon>Eukaryota</taxon>
        <taxon>Fungi</taxon>
        <taxon>Fungi incertae sedis</taxon>
        <taxon>Mucoromycota</taxon>
        <taxon>Glomeromycotina</taxon>
        <taxon>Glomeromycetes</taxon>
        <taxon>Glomerales</taxon>
        <taxon>Glomeraceae</taxon>
        <taxon>Rhizophagus</taxon>
    </lineage>
</organism>
<proteinExistence type="predicted"/>
<name>U9U5E6_RHIID</name>
<dbReference type="EMBL" id="KI286640">
    <property type="protein sequence ID" value="ESA10856.1"/>
    <property type="molecule type" value="Genomic_DNA"/>
</dbReference>
<gene>
    <name evidence="1" type="ORF">GLOINDRAFT_28958</name>
</gene>
<accession>U9U5E6</accession>